<feature type="transmembrane region" description="Helical" evidence="2">
    <location>
        <begin position="12"/>
        <end position="32"/>
    </location>
</feature>
<feature type="domain" description="Amidase" evidence="3">
    <location>
        <begin position="71"/>
        <end position="488"/>
    </location>
</feature>
<organism evidence="4 5">
    <name type="scientific">Carpinus fangiana</name>
    <dbReference type="NCBI Taxonomy" id="176857"/>
    <lineage>
        <taxon>Eukaryota</taxon>
        <taxon>Viridiplantae</taxon>
        <taxon>Streptophyta</taxon>
        <taxon>Embryophyta</taxon>
        <taxon>Tracheophyta</taxon>
        <taxon>Spermatophyta</taxon>
        <taxon>Magnoliopsida</taxon>
        <taxon>eudicotyledons</taxon>
        <taxon>Gunneridae</taxon>
        <taxon>Pentapetalae</taxon>
        <taxon>rosids</taxon>
        <taxon>fabids</taxon>
        <taxon>Fagales</taxon>
        <taxon>Betulaceae</taxon>
        <taxon>Carpinus</taxon>
    </lineage>
</organism>
<evidence type="ECO:0000256" key="1">
    <source>
        <dbReference type="SAM" id="MobiDB-lite"/>
    </source>
</evidence>
<evidence type="ECO:0000313" key="4">
    <source>
        <dbReference type="EMBL" id="KAB8356499.1"/>
    </source>
</evidence>
<keyword evidence="5" id="KW-1185">Reference proteome</keyword>
<dbReference type="InterPro" id="IPR023631">
    <property type="entry name" value="Amidase_dom"/>
</dbReference>
<dbReference type="PANTHER" id="PTHR42678">
    <property type="entry name" value="AMIDASE"/>
    <property type="match status" value="1"/>
</dbReference>
<keyword evidence="2" id="KW-1133">Transmembrane helix</keyword>
<dbReference type="InterPro" id="IPR036928">
    <property type="entry name" value="AS_sf"/>
</dbReference>
<reference evidence="4 5" key="1">
    <citation type="submission" date="2019-06" db="EMBL/GenBank/DDBJ databases">
        <title>A chromosomal-level reference genome of Carpinus fangiana (Coryloideae, Betulaceae).</title>
        <authorList>
            <person name="Yang X."/>
            <person name="Wang Z."/>
            <person name="Zhang L."/>
            <person name="Hao G."/>
            <person name="Liu J."/>
            <person name="Yang Y."/>
        </authorList>
    </citation>
    <scope>NUCLEOTIDE SEQUENCE [LARGE SCALE GENOMIC DNA]</scope>
    <source>
        <strain evidence="4">Cfa_2016G</strain>
        <tissue evidence="4">Leaf</tissue>
    </source>
</reference>
<comment type="caution">
    <text evidence="4">The sequence shown here is derived from an EMBL/GenBank/DDBJ whole genome shotgun (WGS) entry which is preliminary data.</text>
</comment>
<gene>
    <name evidence="4" type="ORF">FH972_024082</name>
</gene>
<feature type="compositionally biased region" description="Low complexity" evidence="1">
    <location>
        <begin position="223"/>
        <end position="233"/>
    </location>
</feature>
<dbReference type="SUPFAM" id="SSF75304">
    <property type="entry name" value="Amidase signature (AS) enzymes"/>
    <property type="match status" value="1"/>
</dbReference>
<evidence type="ECO:0000313" key="5">
    <source>
        <dbReference type="Proteomes" id="UP000327013"/>
    </source>
</evidence>
<sequence length="556" mass="60135">MPVRPTLVALPAYGWKCFSIVVIVLALLFLLTSSWTDPPLSMARPALFDVLTADLKMIQLLLSNGSLTSVDLLDTYLAQATQYDHYLNVMLSTPPYDKLMQLARNLDDERSAGKTRGPLHGIPIIIKDNIATHIDMGMNSSAGSLAFLNSRPKANAKIVDMLIAAGVIILGKANLSVCLSNMPVRCHTYAYTARNSPISMGGQTQSAYVRGGLQPGDSKDGHSSPSGSSTGPAVGVSAGYAPASIGTETDGSLVCPAGRAALYTIKPTIGLVPTVGIVPVSHSFDSPGPMTKTPYDLTILLDAIVGNRVHLQANSYSEFLTGSWADVSVGTLDPKKWVFPSSFMKPVDEATLQINSEIQSAYAKIKDLAKTYVHHVPLIERDSFLFQGKDSKAMITQADFHRDMNEYLSDLELSSIRNLHDLIAFNKAHADQEIPPGINQRILEEAFNLNLSAEQYDANARHLRNVAKTEGIDKILDSYGLDVIIGPIDSFLSSFASGTGYLIATMPLSYLKYNGRPFGLAAIAKAHREDILIKVQSAWEVTFGPRQPPPALCDQS</sequence>
<keyword evidence="2" id="KW-0812">Transmembrane</keyword>
<accession>A0A5N6KZH6</accession>
<dbReference type="Gene3D" id="3.90.1300.10">
    <property type="entry name" value="Amidase signature (AS) domain"/>
    <property type="match status" value="1"/>
</dbReference>
<dbReference type="OrthoDB" id="566138at2759"/>
<dbReference type="EMBL" id="VIBQ01000016">
    <property type="protein sequence ID" value="KAB8356499.1"/>
    <property type="molecule type" value="Genomic_DNA"/>
</dbReference>
<proteinExistence type="predicted"/>
<keyword evidence="2" id="KW-0472">Membrane</keyword>
<name>A0A5N6KZH6_9ROSI</name>
<evidence type="ECO:0000259" key="3">
    <source>
        <dbReference type="Pfam" id="PF01425"/>
    </source>
</evidence>
<dbReference type="Proteomes" id="UP000327013">
    <property type="component" value="Unassembled WGS sequence"/>
</dbReference>
<dbReference type="AlphaFoldDB" id="A0A5N6KZH6"/>
<dbReference type="PANTHER" id="PTHR42678:SF34">
    <property type="entry name" value="OS04G0183300 PROTEIN"/>
    <property type="match status" value="1"/>
</dbReference>
<dbReference type="Pfam" id="PF01425">
    <property type="entry name" value="Amidase"/>
    <property type="match status" value="1"/>
</dbReference>
<evidence type="ECO:0000256" key="2">
    <source>
        <dbReference type="SAM" id="Phobius"/>
    </source>
</evidence>
<protein>
    <recommendedName>
        <fullName evidence="3">Amidase domain-containing protein</fullName>
    </recommendedName>
</protein>
<feature type="region of interest" description="Disordered" evidence="1">
    <location>
        <begin position="204"/>
        <end position="233"/>
    </location>
</feature>